<dbReference type="RefSeq" id="XP_056489044.1">
    <property type="nucleotide sequence ID" value="XM_056629742.1"/>
</dbReference>
<protein>
    <submittedName>
        <fullName evidence="1">Uncharacterized protein</fullName>
    </submittedName>
</protein>
<gene>
    <name evidence="1" type="ORF">N7509_005105</name>
</gene>
<accession>A0A9X0B9S7</accession>
<keyword evidence="2" id="KW-1185">Reference proteome</keyword>
<sequence>MCRTSLTLAPPRITGSWENSHPVFLGQAKLYVLADKYGIEPLRRLIILKLYRTLSTFKLYDTGVVSIIEFVRFVYLNTPPNHGGQVDPLRNMVTRYVISVLGKIGENQYFQELLEDGGPFVADFWRIIWSV</sequence>
<dbReference type="AlphaFoldDB" id="A0A9X0B9S7"/>
<dbReference type="Proteomes" id="UP001147747">
    <property type="component" value="Unassembled WGS sequence"/>
</dbReference>
<name>A0A9X0B9S7_9EURO</name>
<evidence type="ECO:0000313" key="2">
    <source>
        <dbReference type="Proteomes" id="UP001147747"/>
    </source>
</evidence>
<comment type="caution">
    <text evidence="1">The sequence shown here is derived from an EMBL/GenBank/DDBJ whole genome shotgun (WGS) entry which is preliminary data.</text>
</comment>
<reference evidence="1" key="1">
    <citation type="submission" date="2022-12" db="EMBL/GenBank/DDBJ databases">
        <authorList>
            <person name="Petersen C."/>
        </authorList>
    </citation>
    <scope>NUCLEOTIDE SEQUENCE</scope>
    <source>
        <strain evidence="1">IBT 29677</strain>
    </source>
</reference>
<reference evidence="1" key="2">
    <citation type="journal article" date="2023" name="IMA Fungus">
        <title>Comparative genomic study of the Penicillium genus elucidates a diverse pangenome and 15 lateral gene transfer events.</title>
        <authorList>
            <person name="Petersen C."/>
            <person name="Sorensen T."/>
            <person name="Nielsen M.R."/>
            <person name="Sondergaard T.E."/>
            <person name="Sorensen J.L."/>
            <person name="Fitzpatrick D.A."/>
            <person name="Frisvad J.C."/>
            <person name="Nielsen K.L."/>
        </authorList>
    </citation>
    <scope>NUCLEOTIDE SEQUENCE</scope>
    <source>
        <strain evidence="1">IBT 29677</strain>
    </source>
</reference>
<dbReference type="EMBL" id="JAPZBU010000006">
    <property type="protein sequence ID" value="KAJ5396992.1"/>
    <property type="molecule type" value="Genomic_DNA"/>
</dbReference>
<dbReference type="GeneID" id="81368722"/>
<proteinExistence type="predicted"/>
<dbReference type="OrthoDB" id="9997739at2759"/>
<organism evidence="1 2">
    <name type="scientific">Penicillium cosmopolitanum</name>
    <dbReference type="NCBI Taxonomy" id="1131564"/>
    <lineage>
        <taxon>Eukaryota</taxon>
        <taxon>Fungi</taxon>
        <taxon>Dikarya</taxon>
        <taxon>Ascomycota</taxon>
        <taxon>Pezizomycotina</taxon>
        <taxon>Eurotiomycetes</taxon>
        <taxon>Eurotiomycetidae</taxon>
        <taxon>Eurotiales</taxon>
        <taxon>Aspergillaceae</taxon>
        <taxon>Penicillium</taxon>
    </lineage>
</organism>
<evidence type="ECO:0000313" key="1">
    <source>
        <dbReference type="EMBL" id="KAJ5396992.1"/>
    </source>
</evidence>